<dbReference type="PANTHER" id="PTHR30537:SF68">
    <property type="entry name" value="TRANSCRIPTIONAL REGULATOR-RELATED"/>
    <property type="match status" value="1"/>
</dbReference>
<evidence type="ECO:0000313" key="6">
    <source>
        <dbReference type="EMBL" id="MBR9728481.1"/>
    </source>
</evidence>
<proteinExistence type="inferred from homology"/>
<dbReference type="CDD" id="cd08422">
    <property type="entry name" value="PBP2_CrgA_like"/>
    <property type="match status" value="1"/>
</dbReference>
<evidence type="ECO:0000256" key="1">
    <source>
        <dbReference type="ARBA" id="ARBA00009437"/>
    </source>
</evidence>
<dbReference type="SUPFAM" id="SSF53850">
    <property type="entry name" value="Periplasmic binding protein-like II"/>
    <property type="match status" value="1"/>
</dbReference>
<dbReference type="InterPro" id="IPR036390">
    <property type="entry name" value="WH_DNA-bd_sf"/>
</dbReference>
<protein>
    <submittedName>
        <fullName evidence="6">LysR family transcriptional regulator</fullName>
    </submittedName>
</protein>
<dbReference type="Pfam" id="PF00126">
    <property type="entry name" value="HTH_1"/>
    <property type="match status" value="1"/>
</dbReference>
<evidence type="ECO:0000256" key="2">
    <source>
        <dbReference type="ARBA" id="ARBA00023015"/>
    </source>
</evidence>
<dbReference type="RefSeq" id="WP_153664005.1">
    <property type="nucleotide sequence ID" value="NZ_JAAIKR010000010.1"/>
</dbReference>
<reference evidence="6 7" key="1">
    <citation type="submission" date="2020-02" db="EMBL/GenBank/DDBJ databases">
        <title>Shewanella WXL01 sp. nov., a marine bacterium isolated from green algae in Luhuitou Fringing Reef (Northern South China Sea).</title>
        <authorList>
            <person name="Wang X."/>
        </authorList>
    </citation>
    <scope>NUCLEOTIDE SEQUENCE [LARGE SCALE GENOMIC DNA]</scope>
    <source>
        <strain evidence="6 7">MCCC 1A01895</strain>
    </source>
</reference>
<sequence length="315" mass="35443">MDLNRVQMFAQVVQQGSFTKAAHVLGLTKATVSRKIAELEADAGVQLLYRTTRALKLTEAGANYYHRVKRILLDLQNAQDQLSASQHNVSGHLKIICPIELGQLYFAPVFARFLNEYPQITIDAELTNRKIDVIGEGVDMLIQISEKKDESLQCYALLNTPKLLMASPAYLALHGTPTTPEELNQHQAIRHSAPSTDANWTLFDGKRWVTIAPKSQLTTNNITLLREAAIEGLGIAALSEVIADDAISDGRLVTVLSDFPMKQHLLTLSMPQREYIPRKYRVFTEFLYQSLFEDLQGKVLEYPDYITRPEKSDNK</sequence>
<evidence type="ECO:0000256" key="3">
    <source>
        <dbReference type="ARBA" id="ARBA00023125"/>
    </source>
</evidence>
<comment type="caution">
    <text evidence="6">The sequence shown here is derived from an EMBL/GenBank/DDBJ whole genome shotgun (WGS) entry which is preliminary data.</text>
</comment>
<dbReference type="PANTHER" id="PTHR30537">
    <property type="entry name" value="HTH-TYPE TRANSCRIPTIONAL REGULATOR"/>
    <property type="match status" value="1"/>
</dbReference>
<dbReference type="InterPro" id="IPR005119">
    <property type="entry name" value="LysR_subst-bd"/>
</dbReference>
<dbReference type="Proteomes" id="UP000811844">
    <property type="component" value="Unassembled WGS sequence"/>
</dbReference>
<dbReference type="InterPro" id="IPR000847">
    <property type="entry name" value="LysR_HTH_N"/>
</dbReference>
<evidence type="ECO:0000259" key="5">
    <source>
        <dbReference type="PROSITE" id="PS50931"/>
    </source>
</evidence>
<accession>A0ABS5I3J9</accession>
<comment type="similarity">
    <text evidence="1">Belongs to the LysR transcriptional regulatory family.</text>
</comment>
<dbReference type="Gene3D" id="1.10.10.10">
    <property type="entry name" value="Winged helix-like DNA-binding domain superfamily/Winged helix DNA-binding domain"/>
    <property type="match status" value="1"/>
</dbReference>
<dbReference type="Pfam" id="PF03466">
    <property type="entry name" value="LysR_substrate"/>
    <property type="match status" value="1"/>
</dbReference>
<dbReference type="SUPFAM" id="SSF46785">
    <property type="entry name" value="Winged helix' DNA-binding domain"/>
    <property type="match status" value="1"/>
</dbReference>
<dbReference type="Gene3D" id="3.40.190.290">
    <property type="match status" value="1"/>
</dbReference>
<keyword evidence="4" id="KW-0804">Transcription</keyword>
<keyword evidence="2" id="KW-0805">Transcription regulation</keyword>
<name>A0ABS5I3J9_9GAMM</name>
<dbReference type="EMBL" id="JAAIKR010000010">
    <property type="protein sequence ID" value="MBR9728481.1"/>
    <property type="molecule type" value="Genomic_DNA"/>
</dbReference>
<dbReference type="InterPro" id="IPR058163">
    <property type="entry name" value="LysR-type_TF_proteobact-type"/>
</dbReference>
<keyword evidence="3" id="KW-0238">DNA-binding</keyword>
<dbReference type="InterPro" id="IPR036388">
    <property type="entry name" value="WH-like_DNA-bd_sf"/>
</dbReference>
<keyword evidence="7" id="KW-1185">Reference proteome</keyword>
<evidence type="ECO:0000256" key="4">
    <source>
        <dbReference type="ARBA" id="ARBA00023163"/>
    </source>
</evidence>
<dbReference type="PROSITE" id="PS50931">
    <property type="entry name" value="HTH_LYSR"/>
    <property type="match status" value="1"/>
</dbReference>
<feature type="domain" description="HTH lysR-type" evidence="5">
    <location>
        <begin position="1"/>
        <end position="58"/>
    </location>
</feature>
<organism evidence="6 7">
    <name type="scientific">Shewanella intestini</name>
    <dbReference type="NCBI Taxonomy" id="2017544"/>
    <lineage>
        <taxon>Bacteria</taxon>
        <taxon>Pseudomonadati</taxon>
        <taxon>Pseudomonadota</taxon>
        <taxon>Gammaproteobacteria</taxon>
        <taxon>Alteromonadales</taxon>
        <taxon>Shewanellaceae</taxon>
        <taxon>Shewanella</taxon>
    </lineage>
</organism>
<evidence type="ECO:0000313" key="7">
    <source>
        <dbReference type="Proteomes" id="UP000811844"/>
    </source>
</evidence>
<gene>
    <name evidence="6" type="ORF">G3R48_10895</name>
</gene>